<accession>A0A1H6WWC0</accession>
<evidence type="ECO:0000313" key="4">
    <source>
        <dbReference type="Proteomes" id="UP000198888"/>
    </source>
</evidence>
<feature type="transmembrane region" description="Helical" evidence="2">
    <location>
        <begin position="102"/>
        <end position="121"/>
    </location>
</feature>
<protein>
    <submittedName>
        <fullName evidence="3">Biotin transport system substrate-specific component</fullName>
    </submittedName>
</protein>
<dbReference type="Proteomes" id="UP000198888">
    <property type="component" value="Unassembled WGS sequence"/>
</dbReference>
<accession>A0A2H4Q483</accession>
<dbReference type="GO" id="GO:0015225">
    <property type="term" value="F:biotin transmembrane transporter activity"/>
    <property type="evidence" value="ECO:0007669"/>
    <property type="project" value="UniProtKB-UniRule"/>
</dbReference>
<dbReference type="KEGG" id="hae:halTADL_2437"/>
<keyword evidence="4" id="KW-1185">Reference proteome</keyword>
<dbReference type="AlphaFoldDB" id="A0A1H6WWC0"/>
<feature type="transmembrane region" description="Helical" evidence="2">
    <location>
        <begin position="71"/>
        <end position="95"/>
    </location>
</feature>
<evidence type="ECO:0000313" key="3">
    <source>
        <dbReference type="EMBL" id="SEJ20166.1"/>
    </source>
</evidence>
<keyword evidence="2" id="KW-1133">Transmembrane helix</keyword>
<comment type="subcellular location">
    <subcellularLocation>
        <location evidence="1">Cell membrane</location>
        <topology evidence="1">Multi-pass membrane protein</topology>
    </subcellularLocation>
</comment>
<sequence>MATSTESVDLVDGDTVSNIARAALFAALVAAFSYVSFPNPLAPGIPVTLQVVGVFLAGIMLGPVWGTGALALYLAAGAIGVPVFAGGSAGLGYLIGAPTFGYLWSYLIAAGVIGFIVHRGMELRDYNEVGVPLLVGAMVAGTVVIYAMGTVGYAVIQDIGLVESFTVSALAFVPFEAVKIAAVIGILRSDAIAAT</sequence>
<feature type="transmembrane region" description="Helical" evidence="2">
    <location>
        <begin position="19"/>
        <end position="37"/>
    </location>
</feature>
<dbReference type="OrthoDB" id="50443at2157"/>
<feature type="transmembrane region" description="Helical" evidence="2">
    <location>
        <begin position="44"/>
        <end position="65"/>
    </location>
</feature>
<keyword evidence="1 2" id="KW-0472">Membrane</keyword>
<dbReference type="GO" id="GO:0005886">
    <property type="term" value="C:plasma membrane"/>
    <property type="evidence" value="ECO:0007669"/>
    <property type="project" value="UniProtKB-SubCell"/>
</dbReference>
<keyword evidence="2" id="KW-0812">Transmembrane</keyword>
<dbReference type="GeneID" id="35003211"/>
<reference evidence="3 4" key="1">
    <citation type="submission" date="2016-10" db="EMBL/GenBank/DDBJ databases">
        <authorList>
            <person name="de Groot N.N."/>
        </authorList>
    </citation>
    <scope>NUCLEOTIDE SEQUENCE [LARGE SCALE GENOMIC DNA]</scope>
    <source>
        <strain evidence="3 4">DSM 22187</strain>
    </source>
</reference>
<dbReference type="Gene3D" id="1.10.1760.20">
    <property type="match status" value="1"/>
</dbReference>
<organism evidence="3 4">
    <name type="scientific">Halohasta litchfieldiae</name>
    <dbReference type="NCBI Taxonomy" id="1073996"/>
    <lineage>
        <taxon>Archaea</taxon>
        <taxon>Methanobacteriati</taxon>
        <taxon>Methanobacteriota</taxon>
        <taxon>Stenosarchaea group</taxon>
        <taxon>Halobacteria</taxon>
        <taxon>Halobacteriales</taxon>
        <taxon>Haloferacaceae</taxon>
        <taxon>Halohasta</taxon>
    </lineage>
</organism>
<dbReference type="EMBL" id="FNYR01000030">
    <property type="protein sequence ID" value="SEJ20166.1"/>
    <property type="molecule type" value="Genomic_DNA"/>
</dbReference>
<keyword evidence="1" id="KW-0813">Transport</keyword>
<dbReference type="STRING" id="1073996.SAMN05444271_13025"/>
<evidence type="ECO:0000256" key="1">
    <source>
        <dbReference type="PIRNR" id="PIRNR016661"/>
    </source>
</evidence>
<dbReference type="Pfam" id="PF02632">
    <property type="entry name" value="BioY"/>
    <property type="match status" value="1"/>
</dbReference>
<evidence type="ECO:0000256" key="2">
    <source>
        <dbReference type="SAM" id="Phobius"/>
    </source>
</evidence>
<dbReference type="PANTHER" id="PTHR34295:SF1">
    <property type="entry name" value="BIOTIN TRANSPORTER BIOY"/>
    <property type="match status" value="1"/>
</dbReference>
<proteinExistence type="inferred from homology"/>
<gene>
    <name evidence="3" type="ORF">SAMN05444271_13025</name>
</gene>
<dbReference type="InterPro" id="IPR003784">
    <property type="entry name" value="BioY"/>
</dbReference>
<dbReference type="PANTHER" id="PTHR34295">
    <property type="entry name" value="BIOTIN TRANSPORTER BIOY"/>
    <property type="match status" value="1"/>
</dbReference>
<keyword evidence="1" id="KW-1003">Cell membrane</keyword>
<name>A0A1H6WWC0_9EURY</name>
<dbReference type="RefSeq" id="WP_089673462.1">
    <property type="nucleotide sequence ID" value="NZ_CP024845.1"/>
</dbReference>
<feature type="transmembrane region" description="Helical" evidence="2">
    <location>
        <begin position="133"/>
        <end position="156"/>
    </location>
</feature>
<comment type="similarity">
    <text evidence="1">Belongs to the BioY family.</text>
</comment>
<dbReference type="PIRSF" id="PIRSF016661">
    <property type="entry name" value="BioY"/>
    <property type="match status" value="1"/>
</dbReference>